<comment type="caution">
    <text evidence="2">The sequence shown here is derived from an EMBL/GenBank/DDBJ whole genome shotgun (WGS) entry which is preliminary data.</text>
</comment>
<evidence type="ECO:0000313" key="2">
    <source>
        <dbReference type="EMBL" id="KAH9829780.1"/>
    </source>
</evidence>
<accession>A0A9W7SUH2</accession>
<gene>
    <name evidence="2" type="ORF">Tdes44962_MAKER02258</name>
</gene>
<evidence type="ECO:0000256" key="1">
    <source>
        <dbReference type="SAM" id="SignalP"/>
    </source>
</evidence>
<protein>
    <submittedName>
        <fullName evidence="2">Uncharacterized protein</fullName>
    </submittedName>
</protein>
<organism evidence="2 3">
    <name type="scientific">Teratosphaeria destructans</name>
    <dbReference type="NCBI Taxonomy" id="418781"/>
    <lineage>
        <taxon>Eukaryota</taxon>
        <taxon>Fungi</taxon>
        <taxon>Dikarya</taxon>
        <taxon>Ascomycota</taxon>
        <taxon>Pezizomycotina</taxon>
        <taxon>Dothideomycetes</taxon>
        <taxon>Dothideomycetidae</taxon>
        <taxon>Mycosphaerellales</taxon>
        <taxon>Teratosphaeriaceae</taxon>
        <taxon>Teratosphaeria</taxon>
    </lineage>
</organism>
<dbReference type="Proteomes" id="UP001138500">
    <property type="component" value="Unassembled WGS sequence"/>
</dbReference>
<reference evidence="2 3" key="1">
    <citation type="journal article" date="2018" name="IMA Fungus">
        <title>IMA Genome-F 10: Nine draft genome sequences of Claviceps purpurea s.lat., including C. arundinis, C. humidiphila, and C. cf. spartinae, pseudomolecules for the pitch canker pathogen Fusarium circinatum, draft genome of Davidsoniella eucalypti, Grosmannia galeiformis, Quambalaria eucalypti, and Teratosphaeria destructans.</title>
        <authorList>
            <person name="Wingfield B.D."/>
            <person name="Liu M."/>
            <person name="Nguyen H.D."/>
            <person name="Lane F.A."/>
            <person name="Morgan S.W."/>
            <person name="De Vos L."/>
            <person name="Wilken P.M."/>
            <person name="Duong T.A."/>
            <person name="Aylward J."/>
            <person name="Coetzee M.P."/>
            <person name="Dadej K."/>
            <person name="De Beer Z.W."/>
            <person name="Findlay W."/>
            <person name="Havenga M."/>
            <person name="Kolarik M."/>
            <person name="Menzies J.G."/>
            <person name="Naidoo K."/>
            <person name="Pochopski O."/>
            <person name="Shoukouhi P."/>
            <person name="Santana Q.C."/>
            <person name="Seifert K.A."/>
            <person name="Soal N."/>
            <person name="Steenkamp E.T."/>
            <person name="Tatham C.T."/>
            <person name="van der Nest M.A."/>
            <person name="Wingfield M.J."/>
        </authorList>
    </citation>
    <scope>NUCLEOTIDE SEQUENCE [LARGE SCALE GENOMIC DNA]</scope>
    <source>
        <strain evidence="2">CMW44962</strain>
    </source>
</reference>
<keyword evidence="3" id="KW-1185">Reference proteome</keyword>
<keyword evidence="1" id="KW-0732">Signal</keyword>
<name>A0A9W7SUH2_9PEZI</name>
<proteinExistence type="predicted"/>
<dbReference type="EMBL" id="RIBY02001334">
    <property type="protein sequence ID" value="KAH9829780.1"/>
    <property type="molecule type" value="Genomic_DNA"/>
</dbReference>
<sequence>MKVAIALLIARPFIIAKIAVITITQAHRVAPQIRPVTSIAEITIQQYVDESLLGQFFNELATEAVTCLALPRAGADVTYVVDVSGCLMMGGR</sequence>
<dbReference type="AlphaFoldDB" id="A0A9W7SUH2"/>
<evidence type="ECO:0000313" key="3">
    <source>
        <dbReference type="Proteomes" id="UP001138500"/>
    </source>
</evidence>
<feature type="signal peptide" evidence="1">
    <location>
        <begin position="1"/>
        <end position="26"/>
    </location>
</feature>
<feature type="chain" id="PRO_5040921917" evidence="1">
    <location>
        <begin position="27"/>
        <end position="92"/>
    </location>
</feature>
<reference evidence="2 3" key="2">
    <citation type="journal article" date="2021" name="Curr. Genet.">
        <title>Genetic response to nitrogen starvation in the aggressive Eucalyptus foliar pathogen Teratosphaeria destructans.</title>
        <authorList>
            <person name="Havenga M."/>
            <person name="Wingfield B.D."/>
            <person name="Wingfield M.J."/>
            <person name="Dreyer L.L."/>
            <person name="Roets F."/>
            <person name="Aylward J."/>
        </authorList>
    </citation>
    <scope>NUCLEOTIDE SEQUENCE [LARGE SCALE GENOMIC DNA]</scope>
    <source>
        <strain evidence="2">CMW44962</strain>
    </source>
</reference>